<evidence type="ECO:0000313" key="1">
    <source>
        <dbReference type="EMBL" id="CAG8828508.1"/>
    </source>
</evidence>
<proteinExistence type="predicted"/>
<reference evidence="1 2" key="1">
    <citation type="submission" date="2021-06" db="EMBL/GenBank/DDBJ databases">
        <authorList>
            <person name="Kallberg Y."/>
            <person name="Tangrot J."/>
            <person name="Rosling A."/>
        </authorList>
    </citation>
    <scope>NUCLEOTIDE SEQUENCE [LARGE SCALE GENOMIC DNA]</scope>
    <source>
        <strain evidence="1 2">120-4 pot B 10/14</strain>
    </source>
</reference>
<comment type="caution">
    <text evidence="1">The sequence shown here is derived from an EMBL/GenBank/DDBJ whole genome shotgun (WGS) entry which is preliminary data.</text>
</comment>
<evidence type="ECO:0000313" key="2">
    <source>
        <dbReference type="Proteomes" id="UP000789901"/>
    </source>
</evidence>
<name>A0ABN7WFC6_GIGMA</name>
<dbReference type="EMBL" id="CAJVQB010040527">
    <property type="protein sequence ID" value="CAG8828508.1"/>
    <property type="molecule type" value="Genomic_DNA"/>
</dbReference>
<organism evidence="1 2">
    <name type="scientific">Gigaspora margarita</name>
    <dbReference type="NCBI Taxonomy" id="4874"/>
    <lineage>
        <taxon>Eukaryota</taxon>
        <taxon>Fungi</taxon>
        <taxon>Fungi incertae sedis</taxon>
        <taxon>Mucoromycota</taxon>
        <taxon>Glomeromycotina</taxon>
        <taxon>Glomeromycetes</taxon>
        <taxon>Diversisporales</taxon>
        <taxon>Gigasporaceae</taxon>
        <taxon>Gigaspora</taxon>
    </lineage>
</organism>
<feature type="non-terminal residue" evidence="1">
    <location>
        <position position="1"/>
    </location>
</feature>
<protein>
    <submittedName>
        <fullName evidence="1">8167_t:CDS:1</fullName>
    </submittedName>
</protein>
<gene>
    <name evidence="1" type="ORF">GMARGA_LOCUS29719</name>
</gene>
<sequence length="114" mass="13094">VPQMAIINLNCVVSGRNPKNETFVIEISNDKKYELLKHMVKECLAPLFDSIPSTQIILLPSPNGNIFKPMIRISQDFTTSPDENGIHVYVDLPKINFFLFALWKCDIYFICMPF</sequence>
<keyword evidence="2" id="KW-1185">Reference proteome</keyword>
<accession>A0ABN7WFC6</accession>
<dbReference type="Proteomes" id="UP000789901">
    <property type="component" value="Unassembled WGS sequence"/>
</dbReference>